<sequence>MGGLNEDMHCMHLNYTIIQQANLQPKLHIESVLQSRGYEYLWIQNAELNIWKIVYVDMLVVVGAQLAILNNTLFILIQQGKILKSGRIDLDSTRWLPPKVGNREVISLESRTAFNLTRTVLPQNRVMTGLGLMKETIGRISFIGLKIHSLIYNSGYGELILPNALVSERPKVTHRQSTSHATTSTLLYLPPEDYVELTVSDGMDGGRRTIPHIDMRNVNTSTPLAGAGLYWKEGGVLGGYSPTPR</sequence>
<accession>A0ACC2NVY0</accession>
<evidence type="ECO:0000313" key="1">
    <source>
        <dbReference type="EMBL" id="KAJ8674449.1"/>
    </source>
</evidence>
<dbReference type="Proteomes" id="UP001239111">
    <property type="component" value="Chromosome 3"/>
</dbReference>
<comment type="caution">
    <text evidence="1">The sequence shown here is derived from an EMBL/GenBank/DDBJ whole genome shotgun (WGS) entry which is preliminary data.</text>
</comment>
<proteinExistence type="predicted"/>
<dbReference type="EMBL" id="CM056743">
    <property type="protein sequence ID" value="KAJ8674449.1"/>
    <property type="molecule type" value="Genomic_DNA"/>
</dbReference>
<name>A0ACC2NVY0_9HYME</name>
<reference evidence="1" key="1">
    <citation type="submission" date="2023-04" db="EMBL/GenBank/DDBJ databases">
        <title>A chromosome-level genome assembly of the parasitoid wasp Eretmocerus hayati.</title>
        <authorList>
            <person name="Zhong Y."/>
            <person name="Liu S."/>
            <person name="Liu Y."/>
        </authorList>
    </citation>
    <scope>NUCLEOTIDE SEQUENCE</scope>
    <source>
        <strain evidence="1">ZJU_SS_LIU_2023</strain>
    </source>
</reference>
<gene>
    <name evidence="1" type="ORF">QAD02_005711</name>
</gene>
<evidence type="ECO:0000313" key="2">
    <source>
        <dbReference type="Proteomes" id="UP001239111"/>
    </source>
</evidence>
<organism evidence="1 2">
    <name type="scientific">Eretmocerus hayati</name>
    <dbReference type="NCBI Taxonomy" id="131215"/>
    <lineage>
        <taxon>Eukaryota</taxon>
        <taxon>Metazoa</taxon>
        <taxon>Ecdysozoa</taxon>
        <taxon>Arthropoda</taxon>
        <taxon>Hexapoda</taxon>
        <taxon>Insecta</taxon>
        <taxon>Pterygota</taxon>
        <taxon>Neoptera</taxon>
        <taxon>Endopterygota</taxon>
        <taxon>Hymenoptera</taxon>
        <taxon>Apocrita</taxon>
        <taxon>Proctotrupomorpha</taxon>
        <taxon>Chalcidoidea</taxon>
        <taxon>Aphelinidae</taxon>
        <taxon>Aphelininae</taxon>
        <taxon>Eretmocerus</taxon>
    </lineage>
</organism>
<protein>
    <submittedName>
        <fullName evidence="1">Uncharacterized protein</fullName>
    </submittedName>
</protein>
<keyword evidence="2" id="KW-1185">Reference proteome</keyword>